<dbReference type="EMBL" id="RPDH01000001">
    <property type="protein sequence ID" value="RPE13632.1"/>
    <property type="molecule type" value="Genomic_DNA"/>
</dbReference>
<protein>
    <submittedName>
        <fullName evidence="2">Uncharacterized protein</fullName>
    </submittedName>
</protein>
<sequence>MRKLLILLFLLPGITPAVIAQTDPWTGTWRAENKPNGGRVSIVMELRIGTPAQGVLFPAQIKLQYGKFSGTYEVLLAKKTDTQLGLGRGKYPIEQSPFKLGIWMLYLNGTLDYKNGELSLRRVWIDKGDIFMRGLYEDDEIWVSTKVDLRDFLYRQSITFRKINNTPWTHPDTRRIIDPDPDRDSVYFGLYQRIRSNSKSVEIQVEDQEKYDRDTVTLLHNGRVIFSKTEINNSNRRQVVELDSGRNIFTIFADNYGGLPPNTGELLIKIDGEDYHLNFTARPNVYATFLAADIYYNAAQGKNLTGRASERTTTPLATLEVDTANVTLELWDGQVEDGDSISLRLNGEWITTGFPVKNKLQKIPVRLRPGENSLLFMADNLGSIPPNTSELRIRYGTKTKTVGLSTDFKKNNEIKLILKE</sequence>
<keyword evidence="3" id="KW-1185">Reference proteome</keyword>
<evidence type="ECO:0000256" key="1">
    <source>
        <dbReference type="SAM" id="SignalP"/>
    </source>
</evidence>
<accession>A0A3N4PY38</accession>
<dbReference type="AlphaFoldDB" id="A0A3N4PY38"/>
<name>A0A3N4PY38_9BACT</name>
<feature type="chain" id="PRO_5017983739" evidence="1">
    <location>
        <begin position="20"/>
        <end position="420"/>
    </location>
</feature>
<comment type="caution">
    <text evidence="2">The sequence shown here is derived from an EMBL/GenBank/DDBJ whole genome shotgun (WGS) entry which is preliminary data.</text>
</comment>
<dbReference type="Proteomes" id="UP000278351">
    <property type="component" value="Unassembled WGS sequence"/>
</dbReference>
<feature type="signal peptide" evidence="1">
    <location>
        <begin position="1"/>
        <end position="19"/>
    </location>
</feature>
<proteinExistence type="predicted"/>
<organism evidence="2 3">
    <name type="scientific">Chitinophaga lutea</name>
    <dbReference type="NCBI Taxonomy" id="2488634"/>
    <lineage>
        <taxon>Bacteria</taxon>
        <taxon>Pseudomonadati</taxon>
        <taxon>Bacteroidota</taxon>
        <taxon>Chitinophagia</taxon>
        <taxon>Chitinophagales</taxon>
        <taxon>Chitinophagaceae</taxon>
        <taxon>Chitinophaga</taxon>
    </lineage>
</organism>
<keyword evidence="1" id="KW-0732">Signal</keyword>
<evidence type="ECO:0000313" key="2">
    <source>
        <dbReference type="EMBL" id="RPE13632.1"/>
    </source>
</evidence>
<reference evidence="2 3" key="1">
    <citation type="submission" date="2018-11" db="EMBL/GenBank/DDBJ databases">
        <title>Chitinophaga lutea sp.nov., isolate from arsenic contaminated soil.</title>
        <authorList>
            <person name="Zong Y."/>
        </authorList>
    </citation>
    <scope>NUCLEOTIDE SEQUENCE [LARGE SCALE GENOMIC DNA]</scope>
    <source>
        <strain evidence="2 3">ZY74</strain>
    </source>
</reference>
<evidence type="ECO:0000313" key="3">
    <source>
        <dbReference type="Proteomes" id="UP000278351"/>
    </source>
</evidence>
<gene>
    <name evidence="2" type="ORF">EGT74_08995</name>
</gene>